<protein>
    <submittedName>
        <fullName evidence="7">LIPID A BIOSYNTHESIS ACYLTRANSFERASE</fullName>
    </submittedName>
</protein>
<dbReference type="PIRSF" id="PIRSF026649">
    <property type="entry name" value="MsbB"/>
    <property type="match status" value="1"/>
</dbReference>
<dbReference type="Proteomes" id="UP000000422">
    <property type="component" value="Chromosome"/>
</dbReference>
<evidence type="ECO:0000313" key="7">
    <source>
        <dbReference type="EMBL" id="CAE10917.1"/>
    </source>
</evidence>
<proteinExistence type="predicted"/>
<evidence type="ECO:0000313" key="8">
    <source>
        <dbReference type="Proteomes" id="UP000000422"/>
    </source>
</evidence>
<keyword evidence="2" id="KW-1003">Cell membrane</keyword>
<keyword evidence="3" id="KW-0997">Cell inner membrane</keyword>
<evidence type="ECO:0000256" key="1">
    <source>
        <dbReference type="ARBA" id="ARBA00004533"/>
    </source>
</evidence>
<evidence type="ECO:0000256" key="6">
    <source>
        <dbReference type="ARBA" id="ARBA00023315"/>
    </source>
</evidence>
<keyword evidence="5" id="KW-0472">Membrane</keyword>
<dbReference type="CDD" id="cd07984">
    <property type="entry name" value="LPLAT_LABLAT-like"/>
    <property type="match status" value="1"/>
</dbReference>
<keyword evidence="4 7" id="KW-0808">Transferase</keyword>
<dbReference type="STRING" id="273121.WS1908"/>
<dbReference type="Pfam" id="PF03279">
    <property type="entry name" value="Lip_A_acyltrans"/>
    <property type="match status" value="1"/>
</dbReference>
<dbReference type="RefSeq" id="WP_011139700.1">
    <property type="nucleotide sequence ID" value="NC_005090.1"/>
</dbReference>
<dbReference type="eggNOG" id="COG1560">
    <property type="taxonomic scope" value="Bacteria"/>
</dbReference>
<dbReference type="AlphaFoldDB" id="Q7M834"/>
<evidence type="ECO:0000256" key="3">
    <source>
        <dbReference type="ARBA" id="ARBA00022519"/>
    </source>
</evidence>
<accession>Q7M834</accession>
<evidence type="ECO:0000256" key="4">
    <source>
        <dbReference type="ARBA" id="ARBA00022679"/>
    </source>
</evidence>
<dbReference type="SMR" id="Q7M834"/>
<dbReference type="KEGG" id="wsu:WS1908"/>
<evidence type="ECO:0000256" key="2">
    <source>
        <dbReference type="ARBA" id="ARBA00022475"/>
    </source>
</evidence>
<gene>
    <name evidence="7" type="primary">WAAM</name>
    <name evidence="7" type="ordered locus">WS1908</name>
</gene>
<keyword evidence="6 7" id="KW-0012">Acyltransferase</keyword>
<name>Q7M834_WOLSU</name>
<dbReference type="PANTHER" id="PTHR30606:SF9">
    <property type="entry name" value="LIPID A BIOSYNTHESIS LAUROYLTRANSFERASE"/>
    <property type="match status" value="1"/>
</dbReference>
<comment type="subcellular location">
    <subcellularLocation>
        <location evidence="1">Cell inner membrane</location>
    </subcellularLocation>
</comment>
<dbReference type="EMBL" id="BX571662">
    <property type="protein sequence ID" value="CAE10917.1"/>
    <property type="molecule type" value="Genomic_DNA"/>
</dbReference>
<sequence length="300" mass="34837">MRDWMLKRLFFLASRLFHLLPPKVLLGLAKAIGALLARLDNKRGKDAMANLNFAYGESLSQEEKERIIKRCYVSLVYNVFDFLRLGVMSQEELLSSLEVESEEPIQRVLQEGRPVIIVTAHYGSWELASLFIGLRYLPLAIVGRLFDDAVIDEMIFKTRERFGITLVNKNGAMRELVRALKAGKNLGIVVDQNTSDQEGILVDFFGKRVRHTPSASILARRFGAYILPAFVKSSGDYTRHTICFDEPFLVERSEDMERDILEATQRQAQATEKIIREKPDDWFWFHRRFKNQYEEIYRHE</sequence>
<organism evidence="8">
    <name type="scientific">Wolinella succinogenes (strain ATCC 29543 / DSM 1740 / CCUG 13145 / JCM 31913 / LMG 7466 / NCTC 11488 / FDC 602W)</name>
    <name type="common">Vibrio succinogenes</name>
    <dbReference type="NCBI Taxonomy" id="273121"/>
    <lineage>
        <taxon>Bacteria</taxon>
        <taxon>Pseudomonadati</taxon>
        <taxon>Campylobacterota</taxon>
        <taxon>Epsilonproteobacteria</taxon>
        <taxon>Campylobacterales</taxon>
        <taxon>Helicobacteraceae</taxon>
        <taxon>Wolinella</taxon>
    </lineage>
</organism>
<dbReference type="GO" id="GO:0005886">
    <property type="term" value="C:plasma membrane"/>
    <property type="evidence" value="ECO:0007669"/>
    <property type="project" value="UniProtKB-SubCell"/>
</dbReference>
<dbReference type="GO" id="GO:0016746">
    <property type="term" value="F:acyltransferase activity"/>
    <property type="evidence" value="ECO:0007669"/>
    <property type="project" value="UniProtKB-KW"/>
</dbReference>
<dbReference type="PANTHER" id="PTHR30606">
    <property type="entry name" value="LIPID A BIOSYNTHESIS LAUROYL ACYLTRANSFERASE"/>
    <property type="match status" value="1"/>
</dbReference>
<keyword evidence="8" id="KW-1185">Reference proteome</keyword>
<dbReference type="NCBIfam" id="NF006270">
    <property type="entry name" value="PRK08419.1"/>
    <property type="match status" value="1"/>
</dbReference>
<reference evidence="7 8" key="1">
    <citation type="journal article" date="2003" name="Proc. Natl. Acad. Sci. U.S.A.">
        <title>Complete genome sequence and analysis of Wolinella succinogenes.</title>
        <authorList>
            <person name="Baar C."/>
            <person name="Eppinger M."/>
            <person name="Raddatz G."/>
            <person name="Simon JM."/>
            <person name="Lanz C."/>
            <person name="Klimmek O."/>
            <person name="Nandakumar R."/>
            <person name="Gross R."/>
            <person name="Rosinus A."/>
            <person name="Keller H."/>
            <person name="Jagtap P."/>
            <person name="Linke B."/>
            <person name="Meyer F."/>
            <person name="Lederer H."/>
            <person name="Schuster S.C."/>
        </authorList>
    </citation>
    <scope>NUCLEOTIDE SEQUENCE [LARGE SCALE GENOMIC DNA]</scope>
    <source>
        <strain evidence="8">ATCC 29543 / DSM 1740 / CCUG 13145 / JCM 31913 / LMG 7466 / NCTC 11488 / FDC 602W</strain>
    </source>
</reference>
<dbReference type="HOGENOM" id="CLU_049421_4_0_7"/>
<evidence type="ECO:0000256" key="5">
    <source>
        <dbReference type="ARBA" id="ARBA00023136"/>
    </source>
</evidence>
<dbReference type="GO" id="GO:0009247">
    <property type="term" value="P:glycolipid biosynthetic process"/>
    <property type="evidence" value="ECO:0007669"/>
    <property type="project" value="UniProtKB-ARBA"/>
</dbReference>
<dbReference type="InterPro" id="IPR004960">
    <property type="entry name" value="LipA_acyltrans"/>
</dbReference>